<evidence type="ECO:0000256" key="1">
    <source>
        <dbReference type="ARBA" id="ARBA00022737"/>
    </source>
</evidence>
<dbReference type="OrthoDB" id="10250458at2759"/>
<name>A0A1S4F003_AEDAE</name>
<keyword evidence="4" id="KW-1185">Reference proteome</keyword>
<dbReference type="Pfam" id="PF08609">
    <property type="entry name" value="Fes1"/>
    <property type="match status" value="1"/>
</dbReference>
<dbReference type="FunCoup" id="A0A1S4F003">
    <property type="interactions" value="1358"/>
</dbReference>
<dbReference type="InterPro" id="IPR011989">
    <property type="entry name" value="ARM-like"/>
</dbReference>
<gene>
    <name evidence="3" type="primary">5572448</name>
</gene>
<dbReference type="GO" id="GO:0005783">
    <property type="term" value="C:endoplasmic reticulum"/>
    <property type="evidence" value="ECO:0007669"/>
    <property type="project" value="TreeGrafter"/>
</dbReference>
<dbReference type="SUPFAM" id="SSF48371">
    <property type="entry name" value="ARM repeat"/>
    <property type="match status" value="1"/>
</dbReference>
<evidence type="ECO:0000313" key="4">
    <source>
        <dbReference type="Proteomes" id="UP000008820"/>
    </source>
</evidence>
<dbReference type="AlphaFoldDB" id="A0A1S4F003"/>
<reference evidence="3" key="2">
    <citation type="submission" date="2020-05" db="UniProtKB">
        <authorList>
            <consortium name="EnsemblMetazoa"/>
        </authorList>
    </citation>
    <scope>IDENTIFICATION</scope>
    <source>
        <strain evidence="3">LVP_AGWG</strain>
    </source>
</reference>
<dbReference type="InterPro" id="IPR050693">
    <property type="entry name" value="Hsp70_NEF-Inhibitors"/>
</dbReference>
<proteinExistence type="predicted"/>
<feature type="domain" description="Nucleotide exchange factor Fes1" evidence="2">
    <location>
        <begin position="17"/>
        <end position="101"/>
    </location>
</feature>
<organism evidence="3 4">
    <name type="scientific">Aedes aegypti</name>
    <name type="common">Yellowfever mosquito</name>
    <name type="synonym">Culex aegypti</name>
    <dbReference type="NCBI Taxonomy" id="7159"/>
    <lineage>
        <taxon>Eukaryota</taxon>
        <taxon>Metazoa</taxon>
        <taxon>Ecdysozoa</taxon>
        <taxon>Arthropoda</taxon>
        <taxon>Hexapoda</taxon>
        <taxon>Insecta</taxon>
        <taxon>Pterygota</taxon>
        <taxon>Neoptera</taxon>
        <taxon>Endopterygota</taxon>
        <taxon>Diptera</taxon>
        <taxon>Nematocera</taxon>
        <taxon>Culicoidea</taxon>
        <taxon>Culicidae</taxon>
        <taxon>Culicinae</taxon>
        <taxon>Aedini</taxon>
        <taxon>Aedes</taxon>
        <taxon>Stegomyia</taxon>
    </lineage>
</organism>
<accession>A0A1S4F003</accession>
<dbReference type="VEuPathDB" id="VectorBase:AAEL001800"/>
<dbReference type="Proteomes" id="UP000008820">
    <property type="component" value="Chromosome 2"/>
</dbReference>
<protein>
    <recommendedName>
        <fullName evidence="2">Nucleotide exchange factor Fes1 domain-containing protein</fullName>
    </recommendedName>
</protein>
<dbReference type="InterPro" id="IPR013918">
    <property type="entry name" value="Nucleotide_exch_fac_Fes1"/>
</dbReference>
<sequence length="318" mass="35657">MASGGDHPDQPRQPRNLQGLLKFAMEATKSEDAPHDSHFEPMDEERRRFLEEALKSLTLDVVEEIEKAMKTLMDPDKAEEDKADAIEIIIDFVQDIDAANDFYKVGGFVIIQPGLTSPNTDVRSGTLRLIAELSQNNPFCQQHLLQANTLPQIIELLSDVPPVATQAMHAISCMVRHHEPCLAAFIDMGGLECILGCIQTDNEKLRIKSSFLMSNLCTEFSAVRDEFIKLNAVERVVAAVRPSKQFEPKLETALSTLNVLTECDEGIRRCQEPGLQLKEKLELILNLNNGKEECLEQIEYANTLLKRCFSDDNCGTDR</sequence>
<dbReference type="EnsemblMetazoa" id="AAEL001800-RA">
    <property type="protein sequence ID" value="AAEL001800-PA"/>
    <property type="gene ID" value="AAEL001800"/>
</dbReference>
<dbReference type="Gene3D" id="1.25.10.10">
    <property type="entry name" value="Leucine-rich Repeat Variant"/>
    <property type="match status" value="1"/>
</dbReference>
<dbReference type="PANTHER" id="PTHR19316:SF18">
    <property type="entry name" value="HSP70-BINDING PROTEIN 1"/>
    <property type="match status" value="1"/>
</dbReference>
<dbReference type="PANTHER" id="PTHR19316">
    <property type="entry name" value="PROTEIN FOLDING REGULATOR"/>
    <property type="match status" value="1"/>
</dbReference>
<keyword evidence="1" id="KW-0677">Repeat</keyword>
<reference evidence="3 4" key="1">
    <citation type="submission" date="2017-06" db="EMBL/GenBank/DDBJ databases">
        <title>Aedes aegypti genome working group (AGWG) sequencing and assembly.</title>
        <authorList>
            <consortium name="Aedes aegypti Genome Working Group (AGWG)"/>
            <person name="Matthews B.J."/>
        </authorList>
    </citation>
    <scope>NUCLEOTIDE SEQUENCE [LARGE SCALE GENOMIC DNA]</scope>
    <source>
        <strain evidence="3 4">LVP_AGWG</strain>
    </source>
</reference>
<evidence type="ECO:0000313" key="3">
    <source>
        <dbReference type="EnsemblMetazoa" id="AAEL001800-PA"/>
    </source>
</evidence>
<dbReference type="InterPro" id="IPR016024">
    <property type="entry name" value="ARM-type_fold"/>
</dbReference>
<dbReference type="InParanoid" id="A0A1S4F003"/>
<dbReference type="GO" id="GO:0000774">
    <property type="term" value="F:adenyl-nucleotide exchange factor activity"/>
    <property type="evidence" value="ECO:0007669"/>
    <property type="project" value="TreeGrafter"/>
</dbReference>
<evidence type="ECO:0000259" key="2">
    <source>
        <dbReference type="Pfam" id="PF08609"/>
    </source>
</evidence>